<dbReference type="InterPro" id="IPR016084">
    <property type="entry name" value="Haem_Oase-like_multi-hlx"/>
</dbReference>
<dbReference type="AlphaFoldDB" id="A0AB36XGZ3"/>
<dbReference type="SMART" id="SM01236">
    <property type="entry name" value="Haem_oxygenase_2"/>
    <property type="match status" value="1"/>
</dbReference>
<sequence length="297" mass="34379">MDTTTLSIEQHPNIYQSQFLLRDHYLSLLQTPEHCYNAMDTVADIQWRYDLEDQWMTTLETQIQKEIPLPSQPSEFIEWQANLQRQHEEATKHFYDFLAEDATDEEIAQYILHERFVDGVFDDLLALAQLGVQGKPKMAIAHNYWDEMGEGNAALVHTTLFDKTVAWAKEVLQDDDLKDNVEILQNSNSFFCMGFRRRYAPRIIGALSFIETIAPVHFEKVVAGCKRLSVPSEVIFYQEAHIEYDAAHAQEWVDDAIIPLINTSEILFKEICIGVAIRYLMATQYAHGLYKAIKQEQ</sequence>
<dbReference type="Pfam" id="PF14518">
    <property type="entry name" value="Haem_oxygenas_2"/>
    <property type="match status" value="1"/>
</dbReference>
<reference key="1">
    <citation type="submission" date="2016-07" db="EMBL/GenBank/DDBJ databases">
        <title>Nontailed viruses are major unrecognized killers of bacteria in the ocean.</title>
        <authorList>
            <person name="Kauffman K."/>
            <person name="Hussain F."/>
            <person name="Yang J."/>
            <person name="Arevalo P."/>
            <person name="Brown J."/>
            <person name="Cutler M."/>
            <person name="Kelly L."/>
            <person name="Polz M.F."/>
        </authorList>
    </citation>
    <scope>NUCLEOTIDE SEQUENCE [LARGE SCALE GENOMIC DNA]</scope>
    <source>
        <strain>10N.261.52.F7</strain>
    </source>
</reference>
<organism evidence="1">
    <name type="scientific">Vibrio lentus</name>
    <dbReference type="NCBI Taxonomy" id="136468"/>
    <lineage>
        <taxon>Bacteria</taxon>
        <taxon>Pseudomonadati</taxon>
        <taxon>Pseudomonadota</taxon>
        <taxon>Gammaproteobacteria</taxon>
        <taxon>Vibrionales</taxon>
        <taxon>Vibrionaceae</taxon>
        <taxon>Vibrio</taxon>
    </lineage>
</organism>
<evidence type="ECO:0008006" key="2">
    <source>
        <dbReference type="Google" id="ProtNLM"/>
    </source>
</evidence>
<evidence type="ECO:0000313" key="1">
    <source>
        <dbReference type="EMBL" id="PMK42724.1"/>
    </source>
</evidence>
<reference evidence="1" key="3">
    <citation type="journal article" date="2018" name="Nature">
        <title>A major lineage of non-tailed dsDNA viruses as unrecognized killers of marine bacteria.</title>
        <authorList>
            <person name="Kauffman K.M."/>
            <person name="Hussain F.A."/>
            <person name="Yang J."/>
            <person name="Arevalo P."/>
            <person name="Brown J.M."/>
            <person name="Chang W.K."/>
            <person name="VanInsberghe D."/>
            <person name="Elsherbini J."/>
            <person name="Sharma R.S."/>
            <person name="Cutler M.B."/>
            <person name="Kelly L."/>
            <person name="Polz M.F."/>
        </authorList>
    </citation>
    <scope>NUCLEOTIDE SEQUENCE</scope>
    <source>
        <strain evidence="1">10N.261.52.F7</strain>
    </source>
</reference>
<comment type="caution">
    <text evidence="1">The sequence shown here is derived from an EMBL/GenBank/DDBJ whole genome shotgun (WGS) entry which is preliminary data.</text>
</comment>
<accession>A0AB36XGZ3</accession>
<dbReference type="SUPFAM" id="SSF48613">
    <property type="entry name" value="Heme oxygenase-like"/>
    <property type="match status" value="1"/>
</dbReference>
<gene>
    <name evidence="1" type="ORF">BCT99_25690</name>
</gene>
<name>A0AB36XGZ3_9VIBR</name>
<reference evidence="1" key="2">
    <citation type="submission" date="2016-07" db="EMBL/GenBank/DDBJ databases">
        <authorList>
            <person name="Kauffman K."/>
            <person name="Arevalo P."/>
            <person name="Polz M.F."/>
        </authorList>
    </citation>
    <scope>NUCLEOTIDE SEQUENCE</scope>
    <source>
        <strain evidence="1">10N.261.52.F7</strain>
    </source>
</reference>
<dbReference type="RefSeq" id="WP_102281987.1">
    <property type="nucleotide sequence ID" value="NZ_JAJGZN020000001.1"/>
</dbReference>
<dbReference type="EMBL" id="MCXM01000038">
    <property type="protein sequence ID" value="PMK42724.1"/>
    <property type="molecule type" value="Genomic_DNA"/>
</dbReference>
<dbReference type="Gene3D" id="1.20.910.10">
    <property type="entry name" value="Heme oxygenase-like"/>
    <property type="match status" value="1"/>
</dbReference>
<proteinExistence type="predicted"/>
<protein>
    <recommendedName>
        <fullName evidence="2">Iron-containing redox enzyme family protein</fullName>
    </recommendedName>
</protein>